<feature type="region of interest" description="Disordered" evidence="1">
    <location>
        <begin position="280"/>
        <end position="307"/>
    </location>
</feature>
<evidence type="ECO:0000313" key="3">
    <source>
        <dbReference type="Proteomes" id="UP000245207"/>
    </source>
</evidence>
<gene>
    <name evidence="2" type="ORF">CTI12_AA226560</name>
</gene>
<dbReference type="Proteomes" id="UP000245207">
    <property type="component" value="Unassembled WGS sequence"/>
</dbReference>
<feature type="compositionally biased region" description="Acidic residues" evidence="1">
    <location>
        <begin position="114"/>
        <end position="152"/>
    </location>
</feature>
<accession>A0A2U1NUR7</accession>
<proteinExistence type="predicted"/>
<evidence type="ECO:0008006" key="4">
    <source>
        <dbReference type="Google" id="ProtNLM"/>
    </source>
</evidence>
<dbReference type="PANTHER" id="PTHR45786">
    <property type="entry name" value="DNA BINDING PROTEIN-LIKE"/>
    <property type="match status" value="1"/>
</dbReference>
<evidence type="ECO:0000313" key="2">
    <source>
        <dbReference type="EMBL" id="PWA77207.1"/>
    </source>
</evidence>
<dbReference type="OrthoDB" id="1930928at2759"/>
<reference evidence="2 3" key="1">
    <citation type="journal article" date="2018" name="Mol. Plant">
        <title>The genome of Artemisia annua provides insight into the evolution of Asteraceae family and artemisinin biosynthesis.</title>
        <authorList>
            <person name="Shen Q."/>
            <person name="Zhang L."/>
            <person name="Liao Z."/>
            <person name="Wang S."/>
            <person name="Yan T."/>
            <person name="Shi P."/>
            <person name="Liu M."/>
            <person name="Fu X."/>
            <person name="Pan Q."/>
            <person name="Wang Y."/>
            <person name="Lv Z."/>
            <person name="Lu X."/>
            <person name="Zhang F."/>
            <person name="Jiang W."/>
            <person name="Ma Y."/>
            <person name="Chen M."/>
            <person name="Hao X."/>
            <person name="Li L."/>
            <person name="Tang Y."/>
            <person name="Lv G."/>
            <person name="Zhou Y."/>
            <person name="Sun X."/>
            <person name="Brodelius P.E."/>
            <person name="Rose J.K.C."/>
            <person name="Tang K."/>
        </authorList>
    </citation>
    <scope>NUCLEOTIDE SEQUENCE [LARGE SCALE GENOMIC DNA]</scope>
    <source>
        <strain evidence="3">cv. Huhao1</strain>
        <tissue evidence="2">Leaf</tissue>
    </source>
</reference>
<evidence type="ECO:0000256" key="1">
    <source>
        <dbReference type="SAM" id="MobiDB-lite"/>
    </source>
</evidence>
<keyword evidence="3" id="KW-1185">Reference proteome</keyword>
<comment type="caution">
    <text evidence="2">The sequence shown here is derived from an EMBL/GenBank/DDBJ whole genome shotgun (WGS) entry which is preliminary data.</text>
</comment>
<protein>
    <recommendedName>
        <fullName evidence="4">Helitron helicase-like domain-containing protein</fullName>
    </recommendedName>
</protein>
<feature type="compositionally biased region" description="Polar residues" evidence="1">
    <location>
        <begin position="296"/>
        <end position="307"/>
    </location>
</feature>
<dbReference type="EMBL" id="PKPP01002159">
    <property type="protein sequence ID" value="PWA77207.1"/>
    <property type="molecule type" value="Genomic_DNA"/>
</dbReference>
<name>A0A2U1NUR7_ARTAN</name>
<dbReference type="PANTHER" id="PTHR45786:SF78">
    <property type="entry name" value="ATP-DEPENDENT DNA HELICASE"/>
    <property type="match status" value="1"/>
</dbReference>
<dbReference type="STRING" id="35608.A0A2U1NUR7"/>
<feature type="region of interest" description="Disordered" evidence="1">
    <location>
        <begin position="45"/>
        <end position="153"/>
    </location>
</feature>
<feature type="compositionally biased region" description="Acidic residues" evidence="1">
    <location>
        <begin position="87"/>
        <end position="96"/>
    </location>
</feature>
<organism evidence="2 3">
    <name type="scientific">Artemisia annua</name>
    <name type="common">Sweet wormwood</name>
    <dbReference type="NCBI Taxonomy" id="35608"/>
    <lineage>
        <taxon>Eukaryota</taxon>
        <taxon>Viridiplantae</taxon>
        <taxon>Streptophyta</taxon>
        <taxon>Embryophyta</taxon>
        <taxon>Tracheophyta</taxon>
        <taxon>Spermatophyta</taxon>
        <taxon>Magnoliopsida</taxon>
        <taxon>eudicotyledons</taxon>
        <taxon>Gunneridae</taxon>
        <taxon>Pentapetalae</taxon>
        <taxon>asterids</taxon>
        <taxon>campanulids</taxon>
        <taxon>Asterales</taxon>
        <taxon>Asteraceae</taxon>
        <taxon>Asteroideae</taxon>
        <taxon>Anthemideae</taxon>
        <taxon>Artemisiinae</taxon>
        <taxon>Artemisia</taxon>
    </lineage>
</organism>
<feature type="region of interest" description="Disordered" evidence="1">
    <location>
        <begin position="592"/>
        <end position="631"/>
    </location>
</feature>
<sequence>MVNIKSPNSKDIPAIDIAKNEVPVPVPQKRGRLMKNGAFANKNVANLASSDEENEEALPLKQMELDDKAPLTFTRSKKKRRSSLSNDETDDEDAIDDAYGIDLEDSENCSQESTNEEDEEYDLDDFIDDEDATSVDESETDESDDEDEDATSADETKTCLARVLELVSFCFPIVSCKTSHTCFLSMTGKRLHLELDVNVSQVVVVMVMSYLVHYSTKATASIESQILAAFSPMDVDPVFNPTVPDLEPEFNDTMIGVKQSSTSISNPIHVDLNKEKRKALSNKDVRTRQTGKKGKNNSANFKESSTHLTIAPNRVTFGTLHNIINTNGAPNSLPLQTTSPQNLSTNKENITPLQTPRSYGSTSLGTNVSVDQATQKRKEYQRLYYQQRKQKKVAEANANMEPQTPVGATQYLSGLTRDTNIDDRQGSSVLLPLFDQYYTQTMDDPTIQKRKQYDKARYQRLKEKKIVDADANMEADTMEGMEQNLSNFTRGTNIGDRHGSTVLLPLIDQDYSQTMDGTTVGVDTTIQKRKQYDKSRYQRLNEKKMADANANMEPHTMEGMTQNHSDFTRETNMDDRPGSSILLPLFDQEYSQTTDGNDVGVDPTIQKRKQYEKARYQRRKEKQRADANANMEAHTTEGMTKNLSELTRETNIYDPYDFVYDGLPKEHRALKGQPPCVKCGAKKIQYEFPTFCCMNGKTTLKALEIPPELYNLFTSQCGGIYHRMDQLVPRDGQPRYLQLYFYDAESELEHRLQWHNLDKEIVKILSRVLAQNPYVQTFRTLGNLGPLDKYRVELNASVKVDQRLYNRRTTSEV</sequence>
<dbReference type="AlphaFoldDB" id="A0A2U1NUR7"/>